<evidence type="ECO:0000313" key="2">
    <source>
        <dbReference type="EMBL" id="OAB74614.1"/>
    </source>
</evidence>
<protein>
    <submittedName>
        <fullName evidence="2">Glyoxalase</fullName>
    </submittedName>
</protein>
<dbReference type="CDD" id="cd06588">
    <property type="entry name" value="PhnB_like"/>
    <property type="match status" value="1"/>
</dbReference>
<dbReference type="PANTHER" id="PTHR33990">
    <property type="entry name" value="PROTEIN YJDN-RELATED"/>
    <property type="match status" value="1"/>
</dbReference>
<evidence type="ECO:0000259" key="1">
    <source>
        <dbReference type="Pfam" id="PF06983"/>
    </source>
</evidence>
<dbReference type="Proteomes" id="UP000077134">
    <property type="component" value="Unassembled WGS sequence"/>
</dbReference>
<dbReference type="SUPFAM" id="SSF54593">
    <property type="entry name" value="Glyoxalase/Bleomycin resistance protein/Dihydroxybiphenyl dioxygenase"/>
    <property type="match status" value="1"/>
</dbReference>
<dbReference type="KEGG" id="pcx:LPB68_02725"/>
<dbReference type="AlphaFoldDB" id="A0A167DP30"/>
<accession>A0A167DP30</accession>
<gene>
    <name evidence="2" type="ORF">PNBC_11235</name>
</gene>
<organism evidence="2 3">
    <name type="scientific">Paenibacillus crassostreae</name>
    <dbReference type="NCBI Taxonomy" id="1763538"/>
    <lineage>
        <taxon>Bacteria</taxon>
        <taxon>Bacillati</taxon>
        <taxon>Bacillota</taxon>
        <taxon>Bacilli</taxon>
        <taxon>Bacillales</taxon>
        <taxon>Paenibacillaceae</taxon>
        <taxon>Paenibacillus</taxon>
    </lineage>
</organism>
<evidence type="ECO:0000313" key="3">
    <source>
        <dbReference type="Proteomes" id="UP000077134"/>
    </source>
</evidence>
<dbReference type="Gene3D" id="3.10.180.10">
    <property type="entry name" value="2,3-Dihydroxybiphenyl 1,2-Dioxygenase, domain 1"/>
    <property type="match status" value="1"/>
</dbReference>
<dbReference type="EMBL" id="LSFN01000014">
    <property type="protein sequence ID" value="OAB74614.1"/>
    <property type="molecule type" value="Genomic_DNA"/>
</dbReference>
<dbReference type="InterPro" id="IPR028973">
    <property type="entry name" value="PhnB-like"/>
</dbReference>
<dbReference type="OrthoDB" id="9795306at2"/>
<sequence length="142" mass="16007">MSIDVYLNFNGNCREAVEYYAEIFGTEEPQIMSFGDTPPDPNFTLPEEAKDLVMHARLQIQGSNVMFSDTFPGMPFVVGNNISLAIVSKDLDDVKSLFAKLQEGGKVGMELQETFWSACYGNLTDKFGIEWQFNYDNGQFTM</sequence>
<keyword evidence="3" id="KW-1185">Reference proteome</keyword>
<dbReference type="InterPro" id="IPR029068">
    <property type="entry name" value="Glyas_Bleomycin-R_OHBP_Dase"/>
</dbReference>
<dbReference type="Pfam" id="PF06983">
    <property type="entry name" value="3-dmu-9_3-mt"/>
    <property type="match status" value="1"/>
</dbReference>
<dbReference type="STRING" id="1763538.LPB68_02725"/>
<feature type="domain" description="PhnB-like" evidence="1">
    <location>
        <begin position="5"/>
        <end position="132"/>
    </location>
</feature>
<comment type="caution">
    <text evidence="2">The sequence shown here is derived from an EMBL/GenBank/DDBJ whole genome shotgun (WGS) entry which is preliminary data.</text>
</comment>
<dbReference type="RefSeq" id="WP_068658087.1">
    <property type="nucleotide sequence ID" value="NZ_CP017770.1"/>
</dbReference>
<dbReference type="PANTHER" id="PTHR33990:SF1">
    <property type="entry name" value="PROTEIN YJDN"/>
    <property type="match status" value="1"/>
</dbReference>
<proteinExistence type="predicted"/>
<name>A0A167DP30_9BACL</name>
<reference evidence="2 3" key="1">
    <citation type="submission" date="2016-02" db="EMBL/GenBank/DDBJ databases">
        <title>Paenibacillus sp. LPB0068, isolated from Crassostrea gigas.</title>
        <authorList>
            <person name="Shin S.-K."/>
            <person name="Yi H."/>
        </authorList>
    </citation>
    <scope>NUCLEOTIDE SEQUENCE [LARGE SCALE GENOMIC DNA]</scope>
    <source>
        <strain evidence="2 3">LPB0068</strain>
    </source>
</reference>